<dbReference type="Proteomes" id="UP000236893">
    <property type="component" value="Unassembled WGS sequence"/>
</dbReference>
<feature type="domain" description="Aspartyl/asparaginy/proline hydroxylase" evidence="1">
    <location>
        <begin position="40"/>
        <end position="173"/>
    </location>
</feature>
<evidence type="ECO:0000313" key="2">
    <source>
        <dbReference type="EMBL" id="POY35674.1"/>
    </source>
</evidence>
<dbReference type="InterPro" id="IPR027443">
    <property type="entry name" value="IPNS-like_sf"/>
</dbReference>
<dbReference type="Pfam" id="PF05118">
    <property type="entry name" value="Asp_Arg_Hydrox"/>
    <property type="match status" value="1"/>
</dbReference>
<reference evidence="2 3" key="1">
    <citation type="submission" date="2018-01" db="EMBL/GenBank/DDBJ databases">
        <authorList>
            <person name="Gaut B.S."/>
            <person name="Morton B.R."/>
            <person name="Clegg M.T."/>
            <person name="Duvall M.R."/>
        </authorList>
    </citation>
    <scope>NUCLEOTIDE SEQUENCE [LARGE SCALE GENOMIC DNA]</scope>
    <source>
        <strain evidence="2 3">HR-AV</strain>
    </source>
</reference>
<organism evidence="2 3">
    <name type="scientific">Solitalea longa</name>
    <dbReference type="NCBI Taxonomy" id="2079460"/>
    <lineage>
        <taxon>Bacteria</taxon>
        <taxon>Pseudomonadati</taxon>
        <taxon>Bacteroidota</taxon>
        <taxon>Sphingobacteriia</taxon>
        <taxon>Sphingobacteriales</taxon>
        <taxon>Sphingobacteriaceae</taxon>
        <taxon>Solitalea</taxon>
    </lineage>
</organism>
<proteinExistence type="predicted"/>
<dbReference type="RefSeq" id="WP_103789947.1">
    <property type="nucleotide sequence ID" value="NZ_PQVF01000010.1"/>
</dbReference>
<dbReference type="OrthoDB" id="1441538at2"/>
<evidence type="ECO:0000313" key="3">
    <source>
        <dbReference type="Proteomes" id="UP000236893"/>
    </source>
</evidence>
<comment type="caution">
    <text evidence="2">The sequence shown here is derived from an EMBL/GenBank/DDBJ whole genome shotgun (WGS) entry which is preliminary data.</text>
</comment>
<accession>A0A2S4ZZ96</accession>
<evidence type="ECO:0000259" key="1">
    <source>
        <dbReference type="Pfam" id="PF05118"/>
    </source>
</evidence>
<dbReference type="SUPFAM" id="SSF51197">
    <property type="entry name" value="Clavaminate synthase-like"/>
    <property type="match status" value="1"/>
</dbReference>
<protein>
    <submittedName>
        <fullName evidence="2">Aspartyl/asparaginyl beta-hydroxylase domain-containing protein</fullName>
    </submittedName>
</protein>
<sequence length="229" mass="26282">MSNDFFQLPFQFDKKQLLHDLNICVDLSWLMHFNSNDFTGEWKSIALRSISGESTDIYAHPNAVYQDTALLNQCDYFKAIVDSFECEKESIRLLSLAAGSCINTHVDQEGGYADGFHRIHVPIQTNSLVEFVVNGQNVPMKDGECWYADFSLPHSVTNKSNEARIHLVIDCKRNQWSDELFKQCGYDFTVEQAKNKYDNQTILKIIAELELMESPVTKELIEQLKSQLN</sequence>
<dbReference type="Gene3D" id="2.60.120.330">
    <property type="entry name" value="B-lactam Antibiotic, Isopenicillin N Synthase, Chain"/>
    <property type="match status" value="1"/>
</dbReference>
<dbReference type="EMBL" id="PQVF01000010">
    <property type="protein sequence ID" value="POY35674.1"/>
    <property type="molecule type" value="Genomic_DNA"/>
</dbReference>
<keyword evidence="3" id="KW-1185">Reference proteome</keyword>
<dbReference type="InterPro" id="IPR007803">
    <property type="entry name" value="Asp/Arg/Pro-Hydrxlase"/>
</dbReference>
<dbReference type="AlphaFoldDB" id="A0A2S4ZZ96"/>
<gene>
    <name evidence="2" type="ORF">C3K47_14880</name>
</gene>
<name>A0A2S4ZZ96_9SPHI</name>